<dbReference type="OrthoDB" id="701446at2"/>
<organism evidence="1 2">
    <name type="scientific">Sphingobacterium corticibacterium</name>
    <dbReference type="NCBI Taxonomy" id="2484746"/>
    <lineage>
        <taxon>Bacteria</taxon>
        <taxon>Pseudomonadati</taxon>
        <taxon>Bacteroidota</taxon>
        <taxon>Sphingobacteriia</taxon>
        <taxon>Sphingobacteriales</taxon>
        <taxon>Sphingobacteriaceae</taxon>
        <taxon>Sphingobacterium</taxon>
    </lineage>
</organism>
<sequence length="238" mass="28333">MKEIVKEHPLRPIILQFDLKKKALDFEVKALAAYYRMHDRSWETKQNLSQHKNTLTEIDIKTIELEYRLAPIELQLDFMEAAFKLADNVELPEIAEPFTIDIADFYEEVESHNKDLIALHKDITVEMQWFNDWADYIYENEDWFDEQDNEGDKLIHQVFKHYDEVSVDIISLDRDQQEFFGVLGHIRKLQQEYFDYGEEVSAQYARVHHESEAVYQRALRIKAYVDKHFPLDKESSGG</sequence>
<dbReference type="AlphaFoldDB" id="A0A4Q6XFH9"/>
<protein>
    <submittedName>
        <fullName evidence="1">Uncharacterized protein</fullName>
    </submittedName>
</protein>
<reference evidence="1 2" key="1">
    <citation type="submission" date="2019-02" db="EMBL/GenBank/DDBJ databases">
        <authorList>
            <person name="Li Y."/>
        </authorList>
    </citation>
    <scope>NUCLEOTIDE SEQUENCE [LARGE SCALE GENOMIC DNA]</scope>
    <source>
        <strain evidence="1 2">30C10-4-7</strain>
    </source>
</reference>
<evidence type="ECO:0000313" key="2">
    <source>
        <dbReference type="Proteomes" id="UP000292855"/>
    </source>
</evidence>
<name>A0A4Q6XFH9_9SPHI</name>
<dbReference type="Proteomes" id="UP000292855">
    <property type="component" value="Unassembled WGS sequence"/>
</dbReference>
<gene>
    <name evidence="1" type="ORF">EWE74_19265</name>
</gene>
<keyword evidence="2" id="KW-1185">Reference proteome</keyword>
<proteinExistence type="predicted"/>
<comment type="caution">
    <text evidence="1">The sequence shown here is derived from an EMBL/GenBank/DDBJ whole genome shotgun (WGS) entry which is preliminary data.</text>
</comment>
<dbReference type="EMBL" id="SGIT01000005">
    <property type="protein sequence ID" value="RZF58193.1"/>
    <property type="molecule type" value="Genomic_DNA"/>
</dbReference>
<dbReference type="RefSeq" id="WP_130143293.1">
    <property type="nucleotide sequence ID" value="NZ_SGIT01000005.1"/>
</dbReference>
<accession>A0A4Q6XFH9</accession>
<evidence type="ECO:0000313" key="1">
    <source>
        <dbReference type="EMBL" id="RZF58193.1"/>
    </source>
</evidence>